<evidence type="ECO:0000256" key="1">
    <source>
        <dbReference type="ARBA" id="ARBA00022723"/>
    </source>
</evidence>
<reference evidence="6" key="1">
    <citation type="submission" date="2022-07" db="EMBL/GenBank/DDBJ databases">
        <title>Genome Sequence of Agrocybe chaxingu.</title>
        <authorList>
            <person name="Buettner E."/>
        </authorList>
    </citation>
    <scope>NUCLEOTIDE SEQUENCE</scope>
    <source>
        <strain evidence="6">MP-N11</strain>
    </source>
</reference>
<dbReference type="PROSITE" id="PS50865">
    <property type="entry name" value="ZF_MYND_2"/>
    <property type="match status" value="1"/>
</dbReference>
<dbReference type="GO" id="GO:0008270">
    <property type="term" value="F:zinc ion binding"/>
    <property type="evidence" value="ECO:0007669"/>
    <property type="project" value="UniProtKB-KW"/>
</dbReference>
<dbReference type="Proteomes" id="UP001148786">
    <property type="component" value="Unassembled WGS sequence"/>
</dbReference>
<accession>A0A9W8MZS0</accession>
<comment type="caution">
    <text evidence="6">The sequence shown here is derived from an EMBL/GenBank/DDBJ whole genome shotgun (WGS) entry which is preliminary data.</text>
</comment>
<dbReference type="SUPFAM" id="SSF144232">
    <property type="entry name" value="HIT/MYND zinc finger-like"/>
    <property type="match status" value="1"/>
</dbReference>
<name>A0A9W8MZS0_9AGAR</name>
<evidence type="ECO:0000256" key="2">
    <source>
        <dbReference type="ARBA" id="ARBA00022771"/>
    </source>
</evidence>
<feature type="domain" description="MYND-type" evidence="5">
    <location>
        <begin position="247"/>
        <end position="283"/>
    </location>
</feature>
<gene>
    <name evidence="6" type="ORF">NLJ89_g1594</name>
</gene>
<dbReference type="Gene3D" id="6.10.140.2220">
    <property type="match status" value="1"/>
</dbReference>
<evidence type="ECO:0000256" key="4">
    <source>
        <dbReference type="PROSITE-ProRule" id="PRU00134"/>
    </source>
</evidence>
<keyword evidence="1" id="KW-0479">Metal-binding</keyword>
<dbReference type="Pfam" id="PF01753">
    <property type="entry name" value="zf-MYND"/>
    <property type="match status" value="1"/>
</dbReference>
<sequence length="718" mass="82652">MAPSDIPREDLLVLLESIGVPLPKETKLQSEELQKRLTQALDAAQEFQNVFGSKTVAVDPTEYPLWSLEKTLLEATRRGNMIEAFRNSLKLTRNPPPLSTEKKDTFIEMRQIVMTFANWTDQNTLEFALMDSSRAWGVYVRMLEARNVKDTPLFVLAFKELHSNGNDLVEIVRTHMCGLRLANVHTTELERRAMLKLFRMNAKRLPADFRHPKLKDARKTGLKVSFVLPLGPLSMQHVGKLTNNPGCEVCGKENTSRCLQCLAAAYCGRECQTADWPNHKKTCRSLKGGSWSTITFEKEGSRGLRLVVNKMDSPAEIKARNQVEGRIEGSSPPNVHADKVFLVKIQISAFAFGDEANMLIYDRQRSFQVTWLRNSDPDLFDEVEEIIGDPLKMYRAPFHCHYKSQTLRILLAHPPAELDQYFPLNTKAPIRSRSWSNSDGGWLSSSPTKLILIRLWTIQHTLQEEIFTSLFGQSYTLRLQGSESSNSRPSESETHRECVGIASLPVELLSIIFNLLALSTRAHKLPIVHYKRHIKKPRTCDCVQRRVRDFEPRETDFPYAQEKVCRRWRDILSTNPSFWTRVVVSLVPGEYTPPERFANYLRWSRDLPIEVYIGDVCDSLRHPDESALLQTYTDILRPHFHRCQVLRFSFKQRHFKSLPRLVINKDIFPVLKCFIFKIQDDTPDLPSETIQRFRDYIEDNNASAHTRPWGRITMTVVG</sequence>
<evidence type="ECO:0000313" key="6">
    <source>
        <dbReference type="EMBL" id="KAJ3515707.1"/>
    </source>
</evidence>
<protein>
    <recommendedName>
        <fullName evidence="5">MYND-type domain-containing protein</fullName>
    </recommendedName>
</protein>
<dbReference type="InterPro" id="IPR002893">
    <property type="entry name" value="Znf_MYND"/>
</dbReference>
<dbReference type="EMBL" id="JANKHO010000084">
    <property type="protein sequence ID" value="KAJ3515707.1"/>
    <property type="molecule type" value="Genomic_DNA"/>
</dbReference>
<dbReference type="PROSITE" id="PS01360">
    <property type="entry name" value="ZF_MYND_1"/>
    <property type="match status" value="1"/>
</dbReference>
<keyword evidence="3" id="KW-0862">Zinc</keyword>
<evidence type="ECO:0000313" key="7">
    <source>
        <dbReference type="Proteomes" id="UP001148786"/>
    </source>
</evidence>
<evidence type="ECO:0000256" key="3">
    <source>
        <dbReference type="ARBA" id="ARBA00022833"/>
    </source>
</evidence>
<proteinExistence type="predicted"/>
<dbReference type="OrthoDB" id="341421at2759"/>
<organism evidence="6 7">
    <name type="scientific">Agrocybe chaxingu</name>
    <dbReference type="NCBI Taxonomy" id="84603"/>
    <lineage>
        <taxon>Eukaryota</taxon>
        <taxon>Fungi</taxon>
        <taxon>Dikarya</taxon>
        <taxon>Basidiomycota</taxon>
        <taxon>Agaricomycotina</taxon>
        <taxon>Agaricomycetes</taxon>
        <taxon>Agaricomycetidae</taxon>
        <taxon>Agaricales</taxon>
        <taxon>Agaricineae</taxon>
        <taxon>Strophariaceae</taxon>
        <taxon>Agrocybe</taxon>
    </lineage>
</organism>
<dbReference type="AlphaFoldDB" id="A0A9W8MZS0"/>
<keyword evidence="2 4" id="KW-0863">Zinc-finger</keyword>
<evidence type="ECO:0000259" key="5">
    <source>
        <dbReference type="PROSITE" id="PS50865"/>
    </source>
</evidence>
<keyword evidence="7" id="KW-1185">Reference proteome</keyword>